<keyword evidence="3" id="KW-0805">Transcription regulation</keyword>
<dbReference type="InterPro" id="IPR005158">
    <property type="entry name" value="BTAD"/>
</dbReference>
<dbReference type="InterPro" id="IPR027417">
    <property type="entry name" value="P-loop_NTPase"/>
</dbReference>
<dbReference type="InterPro" id="IPR011990">
    <property type="entry name" value="TPR-like_helical_dom_sf"/>
</dbReference>
<keyword evidence="5" id="KW-0804">Transcription</keyword>
<dbReference type="EMBL" id="BMUU01000010">
    <property type="protein sequence ID" value="GGY52296.1"/>
    <property type="molecule type" value="Genomic_DNA"/>
</dbReference>
<dbReference type="Gene3D" id="1.25.40.10">
    <property type="entry name" value="Tetratricopeptide repeat domain"/>
    <property type="match status" value="2"/>
</dbReference>
<organism evidence="8 9">
    <name type="scientific">Streptomyces xanthochromogenes</name>
    <dbReference type="NCBI Taxonomy" id="67384"/>
    <lineage>
        <taxon>Bacteria</taxon>
        <taxon>Bacillati</taxon>
        <taxon>Actinomycetota</taxon>
        <taxon>Actinomycetes</taxon>
        <taxon>Kitasatosporales</taxon>
        <taxon>Streptomycetaceae</taxon>
        <taxon>Streptomyces</taxon>
    </lineage>
</organism>
<keyword evidence="9" id="KW-1185">Reference proteome</keyword>
<dbReference type="PANTHER" id="PTHR35807">
    <property type="entry name" value="TRANSCRIPTIONAL REGULATOR REDD-RELATED"/>
    <property type="match status" value="1"/>
</dbReference>
<feature type="DNA-binding region" description="OmpR/PhoB-type" evidence="6">
    <location>
        <begin position="1"/>
        <end position="97"/>
    </location>
</feature>
<dbReference type="Pfam" id="PF13424">
    <property type="entry name" value="TPR_12"/>
    <property type="match status" value="2"/>
</dbReference>
<evidence type="ECO:0000256" key="2">
    <source>
        <dbReference type="ARBA" id="ARBA00023012"/>
    </source>
</evidence>
<dbReference type="PROSITE" id="PS51755">
    <property type="entry name" value="OMPR_PHOB"/>
    <property type="match status" value="1"/>
</dbReference>
<dbReference type="SUPFAM" id="SSF48452">
    <property type="entry name" value="TPR-like"/>
    <property type="match status" value="2"/>
</dbReference>
<dbReference type="PRINTS" id="PR00364">
    <property type="entry name" value="DISEASERSIST"/>
</dbReference>
<evidence type="ECO:0000256" key="3">
    <source>
        <dbReference type="ARBA" id="ARBA00023015"/>
    </source>
</evidence>
<evidence type="ECO:0000313" key="9">
    <source>
        <dbReference type="Proteomes" id="UP000600946"/>
    </source>
</evidence>
<evidence type="ECO:0000256" key="5">
    <source>
        <dbReference type="ARBA" id="ARBA00023163"/>
    </source>
</evidence>
<dbReference type="Proteomes" id="UP000600946">
    <property type="component" value="Unassembled WGS sequence"/>
</dbReference>
<dbReference type="Pfam" id="PF03704">
    <property type="entry name" value="BTAD"/>
    <property type="match status" value="1"/>
</dbReference>
<feature type="domain" description="OmpR/PhoB-type" evidence="7">
    <location>
        <begin position="1"/>
        <end position="97"/>
    </location>
</feature>
<keyword evidence="4 6" id="KW-0238">DNA-binding</keyword>
<evidence type="ECO:0000256" key="6">
    <source>
        <dbReference type="PROSITE-ProRule" id="PRU01091"/>
    </source>
</evidence>
<dbReference type="CDD" id="cd15831">
    <property type="entry name" value="BTAD"/>
    <property type="match status" value="1"/>
</dbReference>
<accession>A0ABQ3AIW5</accession>
<dbReference type="Gene3D" id="1.10.10.10">
    <property type="entry name" value="Winged helix-like DNA-binding domain superfamily/Winged helix DNA-binding domain"/>
    <property type="match status" value="1"/>
</dbReference>
<dbReference type="SUPFAM" id="SSF46894">
    <property type="entry name" value="C-terminal effector domain of the bipartite response regulators"/>
    <property type="match status" value="1"/>
</dbReference>
<comment type="similarity">
    <text evidence="1">Belongs to the AfsR/DnrI/RedD regulatory family.</text>
</comment>
<evidence type="ECO:0000256" key="4">
    <source>
        <dbReference type="ARBA" id="ARBA00023125"/>
    </source>
</evidence>
<protein>
    <submittedName>
        <fullName evidence="8">SARP family transcriptional regulator</fullName>
    </submittedName>
</protein>
<keyword evidence="2" id="KW-0902">Two-component regulatory system</keyword>
<dbReference type="InterPro" id="IPR016032">
    <property type="entry name" value="Sig_transdc_resp-reg_C-effctor"/>
</dbReference>
<evidence type="ECO:0000259" key="7">
    <source>
        <dbReference type="PROSITE" id="PS51755"/>
    </source>
</evidence>
<dbReference type="SMART" id="SM01043">
    <property type="entry name" value="BTAD"/>
    <property type="match status" value="1"/>
</dbReference>
<dbReference type="Pfam" id="PF00486">
    <property type="entry name" value="Trans_reg_C"/>
    <property type="match status" value="1"/>
</dbReference>
<dbReference type="Gene3D" id="3.40.50.300">
    <property type="entry name" value="P-loop containing nucleotide triphosphate hydrolases"/>
    <property type="match status" value="1"/>
</dbReference>
<dbReference type="InterPro" id="IPR051677">
    <property type="entry name" value="AfsR-DnrI-RedD_regulator"/>
</dbReference>
<dbReference type="InterPro" id="IPR036388">
    <property type="entry name" value="WH-like_DNA-bd_sf"/>
</dbReference>
<proteinExistence type="inferred from homology"/>
<dbReference type="SMART" id="SM00862">
    <property type="entry name" value="Trans_reg_C"/>
    <property type="match status" value="1"/>
</dbReference>
<gene>
    <name evidence="8" type="ORF">GCM10010326_53100</name>
</gene>
<name>A0ABQ3AIW5_9ACTN</name>
<dbReference type="RefSeq" id="WP_190028436.1">
    <property type="nucleotide sequence ID" value="NZ_BMUU01000010.1"/>
</dbReference>
<reference evidence="9" key="1">
    <citation type="journal article" date="2019" name="Int. J. Syst. Evol. Microbiol.">
        <title>The Global Catalogue of Microorganisms (GCM) 10K type strain sequencing project: providing services to taxonomists for standard genome sequencing and annotation.</title>
        <authorList>
            <consortium name="The Broad Institute Genomics Platform"/>
            <consortium name="The Broad Institute Genome Sequencing Center for Infectious Disease"/>
            <person name="Wu L."/>
            <person name="Ma J."/>
        </authorList>
    </citation>
    <scope>NUCLEOTIDE SEQUENCE [LARGE SCALE GENOMIC DNA]</scope>
    <source>
        <strain evidence="9">JCM 4594</strain>
    </source>
</reference>
<comment type="caution">
    <text evidence="8">The sequence shown here is derived from an EMBL/GenBank/DDBJ whole genome shotgun (WGS) entry which is preliminary data.</text>
</comment>
<dbReference type="InterPro" id="IPR001867">
    <property type="entry name" value="OmpR/PhoB-type_DNA-bd"/>
</dbReference>
<dbReference type="SUPFAM" id="SSF52540">
    <property type="entry name" value="P-loop containing nucleoside triphosphate hydrolases"/>
    <property type="match status" value="1"/>
</dbReference>
<dbReference type="GeneID" id="96293233"/>
<sequence length="996" mass="108545">MRRIVFRLLGTLDVQVDGERIALGSARQRIVLTTLLLAPNRVVSVDGLIEAVWQGREPTTARNQIAICVGALRKIFKDAAGVDELIVTSYPGYILSTGEHRVDVREFEDLASRARDAARRGQAAEAGTLVEEALSLWRGRALEGIEGEPADSAAARLEELRLDLREERAGLQLQLGRHRALIGELSALVRENPLREQARGFLMLAEYRSGHRAKALEIFRDGRDILVDQLGIEPGPALQALHDLVLQDSPDLAQPAADAAPALITTVPSQLPANIAAFTGRMDELAGLDRMLDDNYGSRPLAVGVVAGVAGVGKTALAVHWANQVAARFPDGRLFIDLRGYDEKDDPVSPGAALDRLLRSLGVPGPQIPADATDRAALYRSVLDNKRMLILLDNARSFEQVRSLLPGAGRCCVLITSRDAIDDLTGDYDVLRLTLPTLAQGEATALLAQVAGPDRFNADPAAAARLSELCDRLPLALRIAGARLAARPHWSLRSLVGRLADERRRLDELSPGQGGVRAGLWLSYRDLDPAAARMYRRLGLLNAPDFAAWVGASVLDTDLWEAEDLIEQLVDAQLLEVVSGPPGKPARYRFQDLLRLYAWELALAEDGEEERTEALDRAFGDWLSLAEEAHRRVEGHGGLGRRTDRPALPESLVEELLDDPMQWFEAERSAMVGVIGQAAQSPKPAVSWLLTAAATALFETRHCLEDWQSCAEQSLAAARRGDDRTGEAMMLRSLGSLLINQRRYEAAEERLVPALRLCRETGDESGGARVRRLLGICAHFEGELDSAAEHYEAAMEVLLRIGEVRSAVHSMGLLAQIETQRGNLPRAVELTEQAVARSREGGFWRAEAQSLYWLAGTLLRDGRIKDACRASGQVIELTRAGGDRVGQMYALRLMGETMWRQGELAEAQDVLEQAIGIADELSDDLLRGRIEIDLGCTDAVAGRAGAADRFERAREAFTTVAAKTWQERADRLIALVESAAPGVPVPAGQLAGLLDD</sequence>
<dbReference type="PANTHER" id="PTHR35807:SF1">
    <property type="entry name" value="TRANSCRIPTIONAL REGULATOR REDD"/>
    <property type="match status" value="1"/>
</dbReference>
<evidence type="ECO:0000256" key="1">
    <source>
        <dbReference type="ARBA" id="ARBA00005820"/>
    </source>
</evidence>
<evidence type="ECO:0000313" key="8">
    <source>
        <dbReference type="EMBL" id="GGY52296.1"/>
    </source>
</evidence>